<reference evidence="2" key="2">
    <citation type="journal article" date="2023" name="mSystems">
        <title>Charting the Lipopeptidome of Nonpathogenic Pseudomonas.</title>
        <authorList>
            <person name="Cesa-Luna C."/>
            <person name="Geudens N."/>
            <person name="Girard L."/>
            <person name="De Roo V."/>
            <person name="Maklad H.R."/>
            <person name="Martins J.C."/>
            <person name="Hofte M."/>
            <person name="De Mot R."/>
        </authorList>
    </citation>
    <scope>NUCLEOTIDE SEQUENCE</scope>
    <source>
        <strain evidence="2">B1M3-32</strain>
    </source>
</reference>
<dbReference type="InterPro" id="IPR013783">
    <property type="entry name" value="Ig-like_fold"/>
</dbReference>
<evidence type="ECO:0000313" key="2">
    <source>
        <dbReference type="EMBL" id="MCU7248441.1"/>
    </source>
</evidence>
<feature type="region of interest" description="Disordered" evidence="1">
    <location>
        <begin position="1"/>
        <end position="38"/>
    </location>
</feature>
<dbReference type="EMBL" id="JAOSKY010000005">
    <property type="protein sequence ID" value="MCU7248441.1"/>
    <property type="molecule type" value="Genomic_DNA"/>
</dbReference>
<comment type="caution">
    <text evidence="2">The sequence shown here is derived from an EMBL/GenBank/DDBJ whole genome shotgun (WGS) entry which is preliminary data.</text>
</comment>
<dbReference type="Gene3D" id="2.60.40.10">
    <property type="entry name" value="Immunoglobulins"/>
    <property type="match status" value="2"/>
</dbReference>
<sequence>MDAKDDDVEKDPQGESSEVFQPAGDAGTLSGASEPFMDNRPLVSPGARAFIPRAKGLQVITPDMAIWDVKQFDFHGPNGAFHSRQIREGILTTDFDLVLGQHEIHYRKWSDGRWRDWYNSTPFFAADPPVITTPAGKVFDTKTPTIEGRGLPWATFQLWRHQGTALGSPVTVGASGNWSLTATTPLEEGTYQIVVGQTYGGWTGTIWATPIIIQIQLPTPLEPVIRTPKEGDIITDPLPWIIGTGQTGSSIHLYEQGGAGGVYGTGTVDGSVWHFQLTKPLPNRAFVFHAEQVTPQGRRSWSNTVPVVVRLQPDRPVITNPAAGSTQNSPFTLGGTGGVVGALMEVFLDLNHSIKVGEAQITGNIWSVAVTVDPGRRSLVVRQTDKTVPSDFSQPRSFDVRPPAVSKVDVSVPGATTVKFEGDGYEGATVVITVVSGPGGAAPAQATVVGGKWQTSATNWPNGLYRMSAIQKVPDNAGGWIESAPFAFEYLFNFPLPYEVSATPEYWTTLSGKGVLGATVSLYDVDGTTRIAPDVQVGSDNRWSSKAYVEWGPTFDRIVRVRQWLNNQQSADVEYKVRIPPRAPGIDRVPPEGLSPTFTGSCESGAQVNLLFSGSSTLHSAVVSGRTWSFQRAQPFAPGVEHTVTATQVAAQQTSPAATVTFLLFLPMIPPVITEPEKDSDVGRDVTFRGTDGMKGATLFLFDYLSCSDLGSATLTADGPWEITLEKLKFGRWVVRARQEIDGQVSADSDSHPFHVVLLAPGFTSPIEDGRLPRTSMIEGEGMPLGAVDVFLQGAAEPLFERLPIDINGKWRREVTLPVGHKTLWARQYFEDQTSRDSLPRNYSVVPAPPVLETPVSGAHVGQGEVASGFGVPGDTITVWLIYVGVVKAGETTVQADRTWSVALDIRQPSRENSLHATATCDGFSSDGSDARHVILGTYRPVFEKPAEGQYVSDPVSFSGQGRAGTMRVRSWFNPEREWLAAGVAGGIWQGEAMAALPPGGHWCQIQQSLTDDAGGATISDRVMSSRFEVFASAPEQNIHRSSDKRST</sequence>
<gene>
    <name evidence="2" type="ORF">OC940_11575</name>
</gene>
<keyword evidence="3" id="KW-1185">Reference proteome</keyword>
<reference evidence="2" key="1">
    <citation type="submission" date="2022-09" db="EMBL/GenBank/DDBJ databases">
        <authorList>
            <person name="Cesa-Luna C."/>
            <person name="Girard L."/>
            <person name="Lood C."/>
            <person name="Hofte M."/>
            <person name="De Mot R."/>
        </authorList>
    </citation>
    <scope>NUCLEOTIDE SEQUENCE</scope>
    <source>
        <strain evidence="2">B1M3-32</strain>
    </source>
</reference>
<evidence type="ECO:0008006" key="4">
    <source>
        <dbReference type="Google" id="ProtNLM"/>
    </source>
</evidence>
<dbReference type="Proteomes" id="UP001139955">
    <property type="component" value="Unassembled WGS sequence"/>
</dbReference>
<dbReference type="AlphaFoldDB" id="A0A9X2XGU7"/>
<evidence type="ECO:0000256" key="1">
    <source>
        <dbReference type="SAM" id="MobiDB-lite"/>
    </source>
</evidence>
<protein>
    <recommendedName>
        <fullName evidence="4">Ig-like domain repeat protein</fullName>
    </recommendedName>
</protein>
<proteinExistence type="predicted"/>
<evidence type="ECO:0000313" key="3">
    <source>
        <dbReference type="Proteomes" id="UP001139955"/>
    </source>
</evidence>
<dbReference type="RefSeq" id="WP_301621966.1">
    <property type="nucleotide sequence ID" value="NZ_JAOSKY010000005.1"/>
</dbReference>
<accession>A0A9X2XGU7</accession>
<name>A0A9X2XGU7_9PSED</name>
<organism evidence="2 3">
    <name type="scientific">Pseudomonas koreensis</name>
    <dbReference type="NCBI Taxonomy" id="198620"/>
    <lineage>
        <taxon>Bacteria</taxon>
        <taxon>Pseudomonadati</taxon>
        <taxon>Pseudomonadota</taxon>
        <taxon>Gammaproteobacteria</taxon>
        <taxon>Pseudomonadales</taxon>
        <taxon>Pseudomonadaceae</taxon>
        <taxon>Pseudomonas</taxon>
    </lineage>
</organism>